<accession>A0AA40DZK1</accession>
<evidence type="ECO:0000313" key="1">
    <source>
        <dbReference type="EMBL" id="KAK0719422.1"/>
    </source>
</evidence>
<evidence type="ECO:0008006" key="3">
    <source>
        <dbReference type="Google" id="ProtNLM"/>
    </source>
</evidence>
<reference evidence="1" key="1">
    <citation type="submission" date="2023-06" db="EMBL/GenBank/DDBJ databases">
        <title>Genome-scale phylogeny and comparative genomics of the fungal order Sordariales.</title>
        <authorList>
            <consortium name="Lawrence Berkeley National Laboratory"/>
            <person name="Hensen N."/>
            <person name="Bonometti L."/>
            <person name="Westerberg I."/>
            <person name="Brannstrom I.O."/>
            <person name="Guillou S."/>
            <person name="Cros-Aarteil S."/>
            <person name="Calhoun S."/>
            <person name="Haridas S."/>
            <person name="Kuo A."/>
            <person name="Mondo S."/>
            <person name="Pangilinan J."/>
            <person name="Riley R."/>
            <person name="Labutti K."/>
            <person name="Andreopoulos B."/>
            <person name="Lipzen A."/>
            <person name="Chen C."/>
            <person name="Yanf M."/>
            <person name="Daum C."/>
            <person name="Ng V."/>
            <person name="Clum A."/>
            <person name="Steindorff A."/>
            <person name="Ohm R."/>
            <person name="Martin F."/>
            <person name="Silar P."/>
            <person name="Natvig D."/>
            <person name="Lalanne C."/>
            <person name="Gautier V."/>
            <person name="Ament-Velasquez S.L."/>
            <person name="Kruys A."/>
            <person name="Hutchinson M.I."/>
            <person name="Powell A.J."/>
            <person name="Barry K."/>
            <person name="Miller A.N."/>
            <person name="Grigoriev I.V."/>
            <person name="Debuchy R."/>
            <person name="Gladieux P."/>
            <person name="Thoren M.H."/>
            <person name="Johannesson H."/>
        </authorList>
    </citation>
    <scope>NUCLEOTIDE SEQUENCE</scope>
    <source>
        <strain evidence="1">SMH4607-1</strain>
    </source>
</reference>
<dbReference type="EMBL" id="JAUKUA010000003">
    <property type="protein sequence ID" value="KAK0719422.1"/>
    <property type="molecule type" value="Genomic_DNA"/>
</dbReference>
<keyword evidence="2" id="KW-1185">Reference proteome</keyword>
<gene>
    <name evidence="1" type="ORF">B0H67DRAFT_573084</name>
</gene>
<comment type="caution">
    <text evidence="1">The sequence shown here is derived from an EMBL/GenBank/DDBJ whole genome shotgun (WGS) entry which is preliminary data.</text>
</comment>
<dbReference type="AlphaFoldDB" id="A0AA40DZK1"/>
<protein>
    <recommendedName>
        <fullName evidence="3">Peptidase C1A papain C-terminal domain-containing protein</fullName>
    </recommendedName>
</protein>
<organism evidence="1 2">
    <name type="scientific">Lasiosphaeris hirsuta</name>
    <dbReference type="NCBI Taxonomy" id="260670"/>
    <lineage>
        <taxon>Eukaryota</taxon>
        <taxon>Fungi</taxon>
        <taxon>Dikarya</taxon>
        <taxon>Ascomycota</taxon>
        <taxon>Pezizomycotina</taxon>
        <taxon>Sordariomycetes</taxon>
        <taxon>Sordariomycetidae</taxon>
        <taxon>Sordariales</taxon>
        <taxon>Lasiosphaeriaceae</taxon>
        <taxon>Lasiosphaeris</taxon>
    </lineage>
</organism>
<dbReference type="SUPFAM" id="SSF54001">
    <property type="entry name" value="Cysteine proteinases"/>
    <property type="match status" value="1"/>
</dbReference>
<proteinExistence type="predicted"/>
<dbReference type="Proteomes" id="UP001172102">
    <property type="component" value="Unassembled WGS sequence"/>
</dbReference>
<evidence type="ECO:0000313" key="2">
    <source>
        <dbReference type="Proteomes" id="UP001172102"/>
    </source>
</evidence>
<name>A0AA40DZK1_9PEZI</name>
<dbReference type="Gene3D" id="3.90.70.10">
    <property type="entry name" value="Cysteine proteinases"/>
    <property type="match status" value="1"/>
</dbReference>
<sequence>MVGEAQPTGWPRREFFDERDKYYVPKTYFDLTKISPLNLRTHPTYGAHFHKIYDQRQPSTALDRNCWATCTANAAAAAFDYECKRQGLPALQPSRLFLYFNARQLAWAKHKKPWNDPNSKSPAGQGSFIRLAFKSIHKDGVCAEADWGYDDAHFAAKPLEDTTKKALENHVAQYARLDPDQPEGVEKSMTPDEKEVIGAMTLLRLRQCLAEGYPVVFGFKYYWEVAPFTKDDASGIWALPPLPSKTGPPSDKFPGHSVLAIGFDDEEKRILCQNSWGEAVEGAPFFWIGYDWIRDFEATSDFWMMRLVEKPK</sequence>
<dbReference type="InterPro" id="IPR038765">
    <property type="entry name" value="Papain-like_cys_pep_sf"/>
</dbReference>